<name>A0ABV0V537_9TELE</name>
<evidence type="ECO:0000313" key="1">
    <source>
        <dbReference type="EMBL" id="MEQ2252445.1"/>
    </source>
</evidence>
<proteinExistence type="predicted"/>
<reference evidence="1 2" key="1">
    <citation type="submission" date="2021-06" db="EMBL/GenBank/DDBJ databases">
        <authorList>
            <person name="Palmer J.M."/>
        </authorList>
    </citation>
    <scope>NUCLEOTIDE SEQUENCE [LARGE SCALE GENOMIC DNA]</scope>
    <source>
        <strain evidence="2">if_2019</strain>
        <tissue evidence="1">Muscle</tissue>
    </source>
</reference>
<gene>
    <name evidence="1" type="ORF">ILYODFUR_021796</name>
</gene>
<dbReference type="Proteomes" id="UP001482620">
    <property type="component" value="Unassembled WGS sequence"/>
</dbReference>
<keyword evidence="2" id="KW-1185">Reference proteome</keyword>
<comment type="caution">
    <text evidence="1">The sequence shown here is derived from an EMBL/GenBank/DDBJ whole genome shotgun (WGS) entry which is preliminary data.</text>
</comment>
<sequence>MAETGAAQFNAGISLPVTLSGSPLTAASKVPHKLLTSATRSKGASPALAAGSKWAIRDMARLNRFGPWVTKGACLVSALLLQNKHGGKRVGVRASHSFQRPEWSKSLEVLQVEEHEEPDVPLFCLKDGLETVNGLRSQCLC</sequence>
<organism evidence="1 2">
    <name type="scientific">Ilyodon furcidens</name>
    <name type="common">goldbreast splitfin</name>
    <dbReference type="NCBI Taxonomy" id="33524"/>
    <lineage>
        <taxon>Eukaryota</taxon>
        <taxon>Metazoa</taxon>
        <taxon>Chordata</taxon>
        <taxon>Craniata</taxon>
        <taxon>Vertebrata</taxon>
        <taxon>Euteleostomi</taxon>
        <taxon>Actinopterygii</taxon>
        <taxon>Neopterygii</taxon>
        <taxon>Teleostei</taxon>
        <taxon>Neoteleostei</taxon>
        <taxon>Acanthomorphata</taxon>
        <taxon>Ovalentaria</taxon>
        <taxon>Atherinomorphae</taxon>
        <taxon>Cyprinodontiformes</taxon>
        <taxon>Goodeidae</taxon>
        <taxon>Ilyodon</taxon>
    </lineage>
</organism>
<dbReference type="EMBL" id="JAHRIQ010095039">
    <property type="protein sequence ID" value="MEQ2252445.1"/>
    <property type="molecule type" value="Genomic_DNA"/>
</dbReference>
<evidence type="ECO:0000313" key="2">
    <source>
        <dbReference type="Proteomes" id="UP001482620"/>
    </source>
</evidence>
<protein>
    <submittedName>
        <fullName evidence="1">Uncharacterized protein</fullName>
    </submittedName>
</protein>
<accession>A0ABV0V537</accession>